<protein>
    <submittedName>
        <fullName evidence="1">Uncharacterized protein</fullName>
    </submittedName>
</protein>
<comment type="caution">
    <text evidence="1">The sequence shown here is derived from an EMBL/GenBank/DDBJ whole genome shotgun (WGS) entry which is preliminary data.</text>
</comment>
<sequence>MLPDEVQERLDMASFRTRRATFDVLFECHIFGNEWDDFVATWATKCYSFVRNTLGPFHKEPQPVILAVDDGSHSAGANASFQTGNGQIRLCPDYVVGRPGTTLEKLTHELTHASLNDFPEGDPFYEEGFVDFSVWVMAHAPVWEPHRKAMVEAAAHNIAVRRDRAMRDLSDYDRKRWAGGLF</sequence>
<feature type="non-terminal residue" evidence="1">
    <location>
        <position position="182"/>
    </location>
</feature>
<evidence type="ECO:0000313" key="1">
    <source>
        <dbReference type="EMBL" id="KKK52783.1"/>
    </source>
</evidence>
<accession>A0A0F8W825</accession>
<dbReference type="EMBL" id="LAZR01066844">
    <property type="protein sequence ID" value="KKK52783.1"/>
    <property type="molecule type" value="Genomic_DNA"/>
</dbReference>
<proteinExistence type="predicted"/>
<reference evidence="1" key="1">
    <citation type="journal article" date="2015" name="Nature">
        <title>Complex archaea that bridge the gap between prokaryotes and eukaryotes.</title>
        <authorList>
            <person name="Spang A."/>
            <person name="Saw J.H."/>
            <person name="Jorgensen S.L."/>
            <person name="Zaremba-Niedzwiedzka K."/>
            <person name="Martijn J."/>
            <person name="Lind A.E."/>
            <person name="van Eijk R."/>
            <person name="Schleper C."/>
            <person name="Guy L."/>
            <person name="Ettema T.J."/>
        </authorList>
    </citation>
    <scope>NUCLEOTIDE SEQUENCE</scope>
</reference>
<gene>
    <name evidence="1" type="ORF">LCGC14_3101450</name>
</gene>
<organism evidence="1">
    <name type="scientific">marine sediment metagenome</name>
    <dbReference type="NCBI Taxonomy" id="412755"/>
    <lineage>
        <taxon>unclassified sequences</taxon>
        <taxon>metagenomes</taxon>
        <taxon>ecological metagenomes</taxon>
    </lineage>
</organism>
<name>A0A0F8W825_9ZZZZ</name>
<dbReference type="AlphaFoldDB" id="A0A0F8W825"/>